<evidence type="ECO:0000313" key="3">
    <source>
        <dbReference type="EMBL" id="THB61796.1"/>
    </source>
</evidence>
<dbReference type="Proteomes" id="UP000310506">
    <property type="component" value="Unassembled WGS sequence"/>
</dbReference>
<name>A0A4S3B7V0_9ENTE</name>
<feature type="domain" description="Gfo/Idh/MocA-like oxidoreductase N-terminal" evidence="1">
    <location>
        <begin position="3"/>
        <end position="118"/>
    </location>
</feature>
<dbReference type="EMBL" id="SDGV01000007">
    <property type="protein sequence ID" value="THB61796.1"/>
    <property type="molecule type" value="Genomic_DNA"/>
</dbReference>
<keyword evidence="4" id="KW-1185">Reference proteome</keyword>
<dbReference type="PANTHER" id="PTHR43708">
    <property type="entry name" value="CONSERVED EXPRESSED OXIDOREDUCTASE (EUROFUNG)"/>
    <property type="match status" value="1"/>
</dbReference>
<comment type="caution">
    <text evidence="3">The sequence shown here is derived from an EMBL/GenBank/DDBJ whole genome shotgun (WGS) entry which is preliminary data.</text>
</comment>
<accession>A0A4S3B7V0</accession>
<dbReference type="InterPro" id="IPR000683">
    <property type="entry name" value="Gfo/Idh/MocA-like_OxRdtase_N"/>
</dbReference>
<dbReference type="SUPFAM" id="SSF55347">
    <property type="entry name" value="Glyceraldehyde-3-phosphate dehydrogenase-like, C-terminal domain"/>
    <property type="match status" value="1"/>
</dbReference>
<organism evidence="3 4">
    <name type="scientific">Vagococcus silagei</name>
    <dbReference type="NCBI Taxonomy" id="2508885"/>
    <lineage>
        <taxon>Bacteria</taxon>
        <taxon>Bacillati</taxon>
        <taxon>Bacillota</taxon>
        <taxon>Bacilli</taxon>
        <taxon>Lactobacillales</taxon>
        <taxon>Enterococcaceae</taxon>
        <taxon>Vagococcus</taxon>
    </lineage>
</organism>
<feature type="domain" description="GFO/IDH/MocA-like oxidoreductase" evidence="2">
    <location>
        <begin position="129"/>
        <end position="271"/>
    </location>
</feature>
<dbReference type="AlphaFoldDB" id="A0A4S3B7V0"/>
<sequence>MERAAILGAGFISHSHAEALGFCGIELYAVVDRSEAAAESFASKWGIDNYGTSEAILFDETITTVHICTPPNTHYEIIKRLLDAGKNIICEKPLCFSDEEADELKQLAYEKGLKCAINLNVRYHNMSSKMKELIGQREAFGKVNLIHGKYLQQFHMLPTPYNWRYIPEVSGKMRAVTEIGTHWFDIVQYVTDLKITAVSALFGNFDPKRQVKEGLMYPIDEAKKEAEIVEVTSEDVALIQFKFDNGAIGSVTLSEVSQGYSNYLEYEVTGVNQTAGWNSQSNNELYYNTTNSESNVLRDGFGNGFNDSFQQLIHSFYFANESEISYPTFDEGAEIVHICNAVYESAVNDSKWVQLK</sequence>
<evidence type="ECO:0000259" key="2">
    <source>
        <dbReference type="Pfam" id="PF22725"/>
    </source>
</evidence>
<dbReference type="InterPro" id="IPR036291">
    <property type="entry name" value="NAD(P)-bd_dom_sf"/>
</dbReference>
<evidence type="ECO:0000313" key="4">
    <source>
        <dbReference type="Proteomes" id="UP000310506"/>
    </source>
</evidence>
<dbReference type="SUPFAM" id="SSF51735">
    <property type="entry name" value="NAD(P)-binding Rossmann-fold domains"/>
    <property type="match status" value="1"/>
</dbReference>
<dbReference type="Pfam" id="PF01408">
    <property type="entry name" value="GFO_IDH_MocA"/>
    <property type="match status" value="1"/>
</dbReference>
<dbReference type="InterPro" id="IPR051317">
    <property type="entry name" value="Gfo/Idh/MocA_oxidoreduct"/>
</dbReference>
<evidence type="ECO:0000259" key="1">
    <source>
        <dbReference type="Pfam" id="PF01408"/>
    </source>
</evidence>
<proteinExistence type="predicted"/>
<protein>
    <submittedName>
        <fullName evidence="3">Gfo/Idh/MocA family oxidoreductase</fullName>
    </submittedName>
</protein>
<dbReference type="Pfam" id="PF22725">
    <property type="entry name" value="GFO_IDH_MocA_C3"/>
    <property type="match status" value="1"/>
</dbReference>
<gene>
    <name evidence="3" type="ORF">ESZ54_03215</name>
</gene>
<dbReference type="RefSeq" id="WP_136136244.1">
    <property type="nucleotide sequence ID" value="NZ_SDGV01000007.1"/>
</dbReference>
<dbReference type="GO" id="GO:0000166">
    <property type="term" value="F:nucleotide binding"/>
    <property type="evidence" value="ECO:0007669"/>
    <property type="project" value="InterPro"/>
</dbReference>
<dbReference type="Gene3D" id="3.30.360.10">
    <property type="entry name" value="Dihydrodipicolinate Reductase, domain 2"/>
    <property type="match status" value="1"/>
</dbReference>
<dbReference type="OrthoDB" id="9815825at2"/>
<reference evidence="3 4" key="1">
    <citation type="submission" date="2019-01" db="EMBL/GenBank/DDBJ databases">
        <title>Vagococcus silagei sp. nov. isolated from brewer's grain.</title>
        <authorList>
            <person name="Guu J.-R."/>
        </authorList>
    </citation>
    <scope>NUCLEOTIDE SEQUENCE [LARGE SCALE GENOMIC DNA]</scope>
    <source>
        <strain evidence="3 4">2B-2</strain>
    </source>
</reference>
<dbReference type="InterPro" id="IPR055170">
    <property type="entry name" value="GFO_IDH_MocA-like_dom"/>
</dbReference>
<dbReference type="Gene3D" id="3.40.50.720">
    <property type="entry name" value="NAD(P)-binding Rossmann-like Domain"/>
    <property type="match status" value="1"/>
</dbReference>
<dbReference type="PANTHER" id="PTHR43708:SF3">
    <property type="entry name" value="OXIDOREDUCTASE"/>
    <property type="match status" value="1"/>
</dbReference>